<evidence type="ECO:0000259" key="1">
    <source>
        <dbReference type="Pfam" id="PF00534"/>
    </source>
</evidence>
<dbReference type="EMBL" id="JAUJWU010000001">
    <property type="protein sequence ID" value="MDN7244689.1"/>
    <property type="molecule type" value="Genomic_DNA"/>
</dbReference>
<dbReference type="PANTHER" id="PTHR12526">
    <property type="entry name" value="GLYCOSYLTRANSFERASE"/>
    <property type="match status" value="1"/>
</dbReference>
<dbReference type="PANTHER" id="PTHR12526:SF609">
    <property type="entry name" value="LIPOPOLYSACCHARIDE BIOSYNTHESIS PROTEIN"/>
    <property type="match status" value="1"/>
</dbReference>
<feature type="domain" description="Glycosyltransferase subfamily 4-like N-terminal" evidence="2">
    <location>
        <begin position="21"/>
        <end position="197"/>
    </location>
</feature>
<dbReference type="Gene3D" id="3.40.50.2000">
    <property type="entry name" value="Glycogen Phosphorylase B"/>
    <property type="match status" value="2"/>
</dbReference>
<feature type="domain" description="Glycosyl transferase family 1" evidence="1">
    <location>
        <begin position="208"/>
        <end position="380"/>
    </location>
</feature>
<name>A0ABT8N9W9_9BACL</name>
<protein>
    <submittedName>
        <fullName evidence="3">Glycosyltransferase family 4 protein</fullName>
    </submittedName>
</protein>
<keyword evidence="4" id="KW-1185">Reference proteome</keyword>
<comment type="caution">
    <text evidence="3">The sequence shown here is derived from an EMBL/GenBank/DDBJ whole genome shotgun (WGS) entry which is preliminary data.</text>
</comment>
<accession>A0ABT8N9W9</accession>
<dbReference type="InterPro" id="IPR028098">
    <property type="entry name" value="Glyco_trans_4-like_N"/>
</dbReference>
<reference evidence="3 4" key="1">
    <citation type="submission" date="2023-07" db="EMBL/GenBank/DDBJ databases">
        <title>Novel species in genus Planococcus.</title>
        <authorList>
            <person name="Ning S."/>
        </authorList>
    </citation>
    <scope>NUCLEOTIDE SEQUENCE [LARGE SCALE GENOMIC DNA]</scope>
    <source>
        <strain evidence="3 4">N017</strain>
    </source>
</reference>
<evidence type="ECO:0000313" key="3">
    <source>
        <dbReference type="EMBL" id="MDN7244689.1"/>
    </source>
</evidence>
<gene>
    <name evidence="3" type="ORF">QWY13_04210</name>
</gene>
<sequence length="407" mass="46796">MNVMFITLNYPESQKQTNLYTDLMAEFKKHGHDVTVVCQTEKRNGKSTEIINHRDIPVLRVRTGNITKTKMLEKGISTLLLEKQFIKAIKRQLGDKNFDLVLYSTPPITFAKVIKFLKTTKHVTTYLLLKDIFPQNAVDIELIRKNGFIHKYFKIKENELYQISDFIGCMSEGNRKYLLQNNPSIDEAKVEVNPNTILPSNRVESKDKIAIRKKFNIPQDALLFIYGGNLGKPQGINFLITSLDLYKNKKDFYFLIIGSGTEYATIQTYIEDAKPTNIRLESLMMKEDYDALVQASDVGLIYLDKRFTIPNIPSRLLGYMDSSKPILAVTDVNTDLKNIIKEANCGYFTPAGDNKSFVSTMERIKVEKEDLKALGENGRSYLEKNFQSENSYETIIKHFEMEMNRIV</sequence>
<dbReference type="InterPro" id="IPR001296">
    <property type="entry name" value="Glyco_trans_1"/>
</dbReference>
<dbReference type="RefSeq" id="WP_301855174.1">
    <property type="nucleotide sequence ID" value="NZ_JAUJWU010000001.1"/>
</dbReference>
<proteinExistence type="predicted"/>
<dbReference type="Pfam" id="PF00534">
    <property type="entry name" value="Glycos_transf_1"/>
    <property type="match status" value="1"/>
</dbReference>
<evidence type="ECO:0000313" key="4">
    <source>
        <dbReference type="Proteomes" id="UP001172142"/>
    </source>
</evidence>
<dbReference type="SUPFAM" id="SSF53756">
    <property type="entry name" value="UDP-Glycosyltransferase/glycogen phosphorylase"/>
    <property type="match status" value="1"/>
</dbReference>
<dbReference type="Proteomes" id="UP001172142">
    <property type="component" value="Unassembled WGS sequence"/>
</dbReference>
<dbReference type="CDD" id="cd03794">
    <property type="entry name" value="GT4_WbuB-like"/>
    <property type="match status" value="1"/>
</dbReference>
<organism evidence="3 4">
    <name type="scientific">Planococcus shenhongbingii</name>
    <dbReference type="NCBI Taxonomy" id="3058398"/>
    <lineage>
        <taxon>Bacteria</taxon>
        <taxon>Bacillati</taxon>
        <taxon>Bacillota</taxon>
        <taxon>Bacilli</taxon>
        <taxon>Bacillales</taxon>
        <taxon>Caryophanaceae</taxon>
        <taxon>Planococcus</taxon>
    </lineage>
</organism>
<evidence type="ECO:0000259" key="2">
    <source>
        <dbReference type="Pfam" id="PF13439"/>
    </source>
</evidence>
<dbReference type="Pfam" id="PF13439">
    <property type="entry name" value="Glyco_transf_4"/>
    <property type="match status" value="1"/>
</dbReference>